<sequence>MLWGMLRVVALLMAVETEVVLMEMQEEELHSRSRSNPRHTPTSPRNTNPSGRRCDASTCTSRSCSDRRRPVFLHLLHLIMLPRRRHRQFSIKFSCQGERQRPTRGRQERRAGSDQSDVWRDGECRDREFVGCEQVGGTGECVVVRNRKRRTQHRRDLRRARGRDVQRAETVRCAHDFRQWGSADGWAD</sequence>
<feature type="compositionally biased region" description="Polar residues" evidence="1">
    <location>
        <begin position="38"/>
        <end position="50"/>
    </location>
</feature>
<evidence type="ECO:0000256" key="2">
    <source>
        <dbReference type="SAM" id="SignalP"/>
    </source>
</evidence>
<keyword evidence="4" id="KW-1185">Reference proteome</keyword>
<feature type="signal peptide" evidence="2">
    <location>
        <begin position="1"/>
        <end position="17"/>
    </location>
</feature>
<feature type="compositionally biased region" description="Basic and acidic residues" evidence="1">
    <location>
        <begin position="98"/>
        <end position="117"/>
    </location>
</feature>
<feature type="region of interest" description="Disordered" evidence="1">
    <location>
        <begin position="26"/>
        <end position="59"/>
    </location>
</feature>
<evidence type="ECO:0000313" key="4">
    <source>
        <dbReference type="Proteomes" id="UP000070544"/>
    </source>
</evidence>
<feature type="chain" id="PRO_5007296427" description="Secreted protein" evidence="2">
    <location>
        <begin position="18"/>
        <end position="188"/>
    </location>
</feature>
<feature type="region of interest" description="Disordered" evidence="1">
    <location>
        <begin position="92"/>
        <end position="117"/>
    </location>
</feature>
<dbReference type="Proteomes" id="UP000070544">
    <property type="component" value="Unassembled WGS sequence"/>
</dbReference>
<keyword evidence="2" id="KW-0732">Signal</keyword>
<gene>
    <name evidence="3" type="ORF">M427DRAFT_343097</name>
</gene>
<reference evidence="3 4" key="1">
    <citation type="journal article" date="2015" name="Genome Biol. Evol.">
        <title>Phylogenomic analyses indicate that early fungi evolved digesting cell walls of algal ancestors of land plants.</title>
        <authorList>
            <person name="Chang Y."/>
            <person name="Wang S."/>
            <person name="Sekimoto S."/>
            <person name="Aerts A.L."/>
            <person name="Choi C."/>
            <person name="Clum A."/>
            <person name="LaButti K.M."/>
            <person name="Lindquist E.A."/>
            <person name="Yee Ngan C."/>
            <person name="Ohm R.A."/>
            <person name="Salamov A.A."/>
            <person name="Grigoriev I.V."/>
            <person name="Spatafora J.W."/>
            <person name="Berbee M.L."/>
        </authorList>
    </citation>
    <scope>NUCLEOTIDE SEQUENCE [LARGE SCALE GENOMIC DNA]</scope>
    <source>
        <strain evidence="3 4">JEL478</strain>
    </source>
</reference>
<protein>
    <recommendedName>
        <fullName evidence="5">Secreted protein</fullName>
    </recommendedName>
</protein>
<organism evidence="3 4">
    <name type="scientific">Gonapodya prolifera (strain JEL478)</name>
    <name type="common">Monoblepharis prolifera</name>
    <dbReference type="NCBI Taxonomy" id="1344416"/>
    <lineage>
        <taxon>Eukaryota</taxon>
        <taxon>Fungi</taxon>
        <taxon>Fungi incertae sedis</taxon>
        <taxon>Chytridiomycota</taxon>
        <taxon>Chytridiomycota incertae sedis</taxon>
        <taxon>Monoblepharidomycetes</taxon>
        <taxon>Monoblepharidales</taxon>
        <taxon>Gonapodyaceae</taxon>
        <taxon>Gonapodya</taxon>
    </lineage>
</organism>
<evidence type="ECO:0000256" key="1">
    <source>
        <dbReference type="SAM" id="MobiDB-lite"/>
    </source>
</evidence>
<dbReference type="AlphaFoldDB" id="A0A139AVF0"/>
<evidence type="ECO:0000313" key="3">
    <source>
        <dbReference type="EMBL" id="KXS20708.1"/>
    </source>
</evidence>
<dbReference type="EMBL" id="KQ965734">
    <property type="protein sequence ID" value="KXS20708.1"/>
    <property type="molecule type" value="Genomic_DNA"/>
</dbReference>
<accession>A0A139AVF0</accession>
<name>A0A139AVF0_GONPJ</name>
<evidence type="ECO:0008006" key="5">
    <source>
        <dbReference type="Google" id="ProtNLM"/>
    </source>
</evidence>
<proteinExistence type="predicted"/>